<proteinExistence type="predicted"/>
<dbReference type="EMBL" id="MT143465">
    <property type="protein sequence ID" value="QJA97135.1"/>
    <property type="molecule type" value="Genomic_DNA"/>
</dbReference>
<name>A0A6M3LWT8_9ZZZZ</name>
<protein>
    <submittedName>
        <fullName evidence="1">Uncharacterized protein</fullName>
    </submittedName>
</protein>
<reference evidence="1" key="1">
    <citation type="submission" date="2020-03" db="EMBL/GenBank/DDBJ databases">
        <title>The deep terrestrial virosphere.</title>
        <authorList>
            <person name="Holmfeldt K."/>
            <person name="Nilsson E."/>
            <person name="Simone D."/>
            <person name="Lopez-Fernandez M."/>
            <person name="Wu X."/>
            <person name="de Brujin I."/>
            <person name="Lundin D."/>
            <person name="Andersson A."/>
            <person name="Bertilsson S."/>
            <person name="Dopson M."/>
        </authorList>
    </citation>
    <scope>NUCLEOTIDE SEQUENCE</scope>
    <source>
        <strain evidence="1">MM415B06668</strain>
    </source>
</reference>
<sequence>MKKIIEMKNLNAGNDWAEYEPRPHDADRVIRKLRADEKVNNHGYVYRIRTING</sequence>
<gene>
    <name evidence="1" type="ORF">MM415B06668_0009</name>
</gene>
<dbReference type="AlphaFoldDB" id="A0A6M3LWT8"/>
<evidence type="ECO:0000313" key="1">
    <source>
        <dbReference type="EMBL" id="QJA97135.1"/>
    </source>
</evidence>
<accession>A0A6M3LWT8</accession>
<organism evidence="1">
    <name type="scientific">viral metagenome</name>
    <dbReference type="NCBI Taxonomy" id="1070528"/>
    <lineage>
        <taxon>unclassified sequences</taxon>
        <taxon>metagenomes</taxon>
        <taxon>organismal metagenomes</taxon>
    </lineage>
</organism>